<name>A0A0D7F1Q9_RHOPL</name>
<organism evidence="10 11">
    <name type="scientific">Rhodopseudomonas palustris</name>
    <dbReference type="NCBI Taxonomy" id="1076"/>
    <lineage>
        <taxon>Bacteria</taxon>
        <taxon>Pseudomonadati</taxon>
        <taxon>Pseudomonadota</taxon>
        <taxon>Alphaproteobacteria</taxon>
        <taxon>Hyphomicrobiales</taxon>
        <taxon>Nitrobacteraceae</taxon>
        <taxon>Rhodopseudomonas</taxon>
    </lineage>
</organism>
<dbReference type="PRINTS" id="PR00088">
    <property type="entry name" value="HAEMOXYGNASE"/>
</dbReference>
<dbReference type="OrthoDB" id="5493802at2"/>
<dbReference type="PATRIC" id="fig|1076.23.peg.261"/>
<dbReference type="RefSeq" id="WP_044406934.1">
    <property type="nucleotide sequence ID" value="NZ_JXXE01000108.1"/>
</dbReference>
<evidence type="ECO:0000256" key="9">
    <source>
        <dbReference type="PIRSR" id="PIRSR000343-2"/>
    </source>
</evidence>
<evidence type="ECO:0000256" key="3">
    <source>
        <dbReference type="ARBA" id="ARBA00022617"/>
    </source>
</evidence>
<dbReference type="EC" id="1.14.14.18" evidence="2"/>
<comment type="catalytic activity">
    <reaction evidence="7">
        <text>heme b + 3 reduced [NADPH--hemoprotein reductase] + 3 O2 = biliverdin IXalpha + CO + Fe(2+) + 3 oxidized [NADPH--hemoprotein reductase] + 3 H2O + H(+)</text>
        <dbReference type="Rhea" id="RHEA:21764"/>
        <dbReference type="Rhea" id="RHEA-COMP:11964"/>
        <dbReference type="Rhea" id="RHEA-COMP:11965"/>
        <dbReference type="ChEBI" id="CHEBI:15377"/>
        <dbReference type="ChEBI" id="CHEBI:15378"/>
        <dbReference type="ChEBI" id="CHEBI:15379"/>
        <dbReference type="ChEBI" id="CHEBI:17245"/>
        <dbReference type="ChEBI" id="CHEBI:29033"/>
        <dbReference type="ChEBI" id="CHEBI:57618"/>
        <dbReference type="ChEBI" id="CHEBI:57991"/>
        <dbReference type="ChEBI" id="CHEBI:58210"/>
        <dbReference type="ChEBI" id="CHEBI:60344"/>
        <dbReference type="EC" id="1.14.14.18"/>
    </reaction>
</comment>
<dbReference type="InterPro" id="IPR002051">
    <property type="entry name" value="Haem_Oase"/>
</dbReference>
<reference evidence="10 11" key="1">
    <citation type="submission" date="2014-11" db="EMBL/GenBank/DDBJ databases">
        <title>Genomics and ecophysiology of heterotrophic nitrogen fixing bacteria isolated from estuarine surface water.</title>
        <authorList>
            <person name="Bentzon-Tilia M."/>
            <person name="Severin I."/>
            <person name="Hansen L.H."/>
            <person name="Riemann L."/>
        </authorList>
    </citation>
    <scope>NUCLEOTIDE SEQUENCE [LARGE SCALE GENOMIC DNA]</scope>
    <source>
        <strain evidence="10 11">BAL398</strain>
    </source>
</reference>
<comment type="caution">
    <text evidence="10">The sequence shown here is derived from an EMBL/GenBank/DDBJ whole genome shotgun (WGS) entry which is preliminary data.</text>
</comment>
<dbReference type="PANTHER" id="PTHR10720">
    <property type="entry name" value="HEME OXYGENASE"/>
    <property type="match status" value="1"/>
</dbReference>
<feature type="binding site" evidence="8">
    <location>
        <position position="134"/>
    </location>
    <ligand>
        <name>heme b</name>
        <dbReference type="ChEBI" id="CHEBI:60344"/>
    </ligand>
</feature>
<dbReference type="SUPFAM" id="SSF48613">
    <property type="entry name" value="Heme oxygenase-like"/>
    <property type="match status" value="1"/>
</dbReference>
<feature type="binding site" evidence="8">
    <location>
        <position position="181"/>
    </location>
    <ligand>
        <name>heme b</name>
        <dbReference type="ChEBI" id="CHEBI:60344"/>
    </ligand>
</feature>
<dbReference type="GO" id="GO:0006788">
    <property type="term" value="P:heme oxidation"/>
    <property type="evidence" value="ECO:0007669"/>
    <property type="project" value="InterPro"/>
</dbReference>
<keyword evidence="4 9" id="KW-0479">Metal-binding</keyword>
<dbReference type="GO" id="GO:0004392">
    <property type="term" value="F:heme oxygenase (decyclizing) activity"/>
    <property type="evidence" value="ECO:0007669"/>
    <property type="project" value="UniProtKB-EC"/>
</dbReference>
<proteinExistence type="inferred from homology"/>
<evidence type="ECO:0000313" key="11">
    <source>
        <dbReference type="Proteomes" id="UP000032515"/>
    </source>
</evidence>
<evidence type="ECO:0000256" key="7">
    <source>
        <dbReference type="ARBA" id="ARBA00048328"/>
    </source>
</evidence>
<evidence type="ECO:0000313" key="10">
    <source>
        <dbReference type="EMBL" id="KIZ47043.1"/>
    </source>
</evidence>
<keyword evidence="5" id="KW-0560">Oxidoreductase</keyword>
<dbReference type="Gene3D" id="1.20.910.10">
    <property type="entry name" value="Heme oxygenase-like"/>
    <property type="match status" value="1"/>
</dbReference>
<evidence type="ECO:0000256" key="5">
    <source>
        <dbReference type="ARBA" id="ARBA00023002"/>
    </source>
</evidence>
<dbReference type="GO" id="GO:0020037">
    <property type="term" value="F:heme binding"/>
    <property type="evidence" value="ECO:0007669"/>
    <property type="project" value="TreeGrafter"/>
</dbReference>
<evidence type="ECO:0000256" key="8">
    <source>
        <dbReference type="PIRSR" id="PIRSR000343-1"/>
    </source>
</evidence>
<evidence type="ECO:0000256" key="1">
    <source>
        <dbReference type="ARBA" id="ARBA00006134"/>
    </source>
</evidence>
<dbReference type="GO" id="GO:0006979">
    <property type="term" value="P:response to oxidative stress"/>
    <property type="evidence" value="ECO:0007669"/>
    <property type="project" value="TreeGrafter"/>
</dbReference>
<gene>
    <name evidence="10" type="ORF">OO17_05680</name>
</gene>
<evidence type="ECO:0000256" key="4">
    <source>
        <dbReference type="ARBA" id="ARBA00022723"/>
    </source>
</evidence>
<dbReference type="Proteomes" id="UP000032515">
    <property type="component" value="Unassembled WGS sequence"/>
</dbReference>
<keyword evidence="3 8" id="KW-0349">Heme</keyword>
<dbReference type="GO" id="GO:0042167">
    <property type="term" value="P:heme catabolic process"/>
    <property type="evidence" value="ECO:0007669"/>
    <property type="project" value="TreeGrafter"/>
</dbReference>
<dbReference type="Pfam" id="PF01126">
    <property type="entry name" value="Heme_oxygenase"/>
    <property type="match status" value="1"/>
</dbReference>
<dbReference type="PROSITE" id="PS00593">
    <property type="entry name" value="HEME_OXYGENASE"/>
    <property type="match status" value="1"/>
</dbReference>
<dbReference type="InterPro" id="IPR018207">
    <property type="entry name" value="Haem_oxygenase_CS"/>
</dbReference>
<dbReference type="CDD" id="cd19165">
    <property type="entry name" value="HemeO"/>
    <property type="match status" value="1"/>
</dbReference>
<evidence type="ECO:0000256" key="2">
    <source>
        <dbReference type="ARBA" id="ARBA00012360"/>
    </source>
</evidence>
<dbReference type="EMBL" id="JXXE01000108">
    <property type="protein sequence ID" value="KIZ47043.1"/>
    <property type="molecule type" value="Genomic_DNA"/>
</dbReference>
<comment type="similarity">
    <text evidence="1">Belongs to the heme oxygenase family.</text>
</comment>
<dbReference type="PIRSF" id="PIRSF000343">
    <property type="entry name" value="Haem_Oase"/>
    <property type="match status" value="1"/>
</dbReference>
<feature type="binding site" description="axial binding residue" evidence="9">
    <location>
        <position position="26"/>
    </location>
    <ligand>
        <name>heme b</name>
        <dbReference type="ChEBI" id="CHEBI:60344"/>
    </ligand>
    <ligandPart>
        <name>Fe</name>
        <dbReference type="ChEBI" id="CHEBI:18248"/>
    </ligandPart>
</feature>
<dbReference type="AlphaFoldDB" id="A0A0D7F1Q9"/>
<dbReference type="InterPro" id="IPR016053">
    <property type="entry name" value="Haem_Oase-like"/>
</dbReference>
<accession>A0A0D7F1Q9</accession>
<dbReference type="PANTHER" id="PTHR10720:SF0">
    <property type="entry name" value="HEME OXYGENASE"/>
    <property type="match status" value="1"/>
</dbReference>
<keyword evidence="6 9" id="KW-0408">Iron</keyword>
<dbReference type="InterPro" id="IPR016084">
    <property type="entry name" value="Haem_Oase-like_multi-hlx"/>
</dbReference>
<dbReference type="GO" id="GO:0046872">
    <property type="term" value="F:metal ion binding"/>
    <property type="evidence" value="ECO:0007669"/>
    <property type="project" value="UniProtKB-KW"/>
</dbReference>
<protein>
    <recommendedName>
        <fullName evidence="2">heme oxygenase (biliverdin-producing)</fullName>
        <ecNumber evidence="2">1.14.14.18</ecNumber>
    </recommendedName>
</protein>
<evidence type="ECO:0000256" key="6">
    <source>
        <dbReference type="ARBA" id="ARBA00023004"/>
    </source>
</evidence>
<sequence length="229" mass="24002">MAVGSVNGVAPASVVSALYLRTKALHLEAEKSGIISDILHGAASRESYALLLRNLHAAYREIEAGIARHRDSRGLAPLAAYKLDRTSAIESDLTALCGADWARTIPLLPTGEAYARRVAEVAQGDGARLIAHAYTRYLGDLNGGSLLARLLAKTLGMQPDELSLYDFSGVSDPATLKNDYRQALEQAGAAAADPGAIIEEGALAFSLNIALSVAVQLQAQTGATALHAQ</sequence>